<evidence type="ECO:0000256" key="1">
    <source>
        <dbReference type="ARBA" id="ARBA00022737"/>
    </source>
</evidence>
<feature type="domain" description="Ig-like" evidence="4">
    <location>
        <begin position="218"/>
        <end position="309"/>
    </location>
</feature>
<dbReference type="GO" id="GO:0005230">
    <property type="term" value="F:extracellular ligand-gated monoatomic ion channel activity"/>
    <property type="evidence" value="ECO:0007669"/>
    <property type="project" value="InterPro"/>
</dbReference>
<dbReference type="PROSITE" id="PS50835">
    <property type="entry name" value="IG_LIKE"/>
    <property type="match status" value="4"/>
</dbReference>
<dbReference type="InterPro" id="IPR013106">
    <property type="entry name" value="Ig_V-set"/>
</dbReference>
<organism evidence="5">
    <name type="scientific">Mytilus edulis</name>
    <name type="common">Blue mussel</name>
    <dbReference type="NCBI Taxonomy" id="6550"/>
    <lineage>
        <taxon>Eukaryota</taxon>
        <taxon>Metazoa</taxon>
        <taxon>Spiralia</taxon>
        <taxon>Lophotrochozoa</taxon>
        <taxon>Mollusca</taxon>
        <taxon>Bivalvia</taxon>
        <taxon>Autobranchia</taxon>
        <taxon>Pteriomorphia</taxon>
        <taxon>Mytilida</taxon>
        <taxon>Mytiloidea</taxon>
        <taxon>Mytilidae</taxon>
        <taxon>Mytilinae</taxon>
        <taxon>Mytilus</taxon>
    </lineage>
</organism>
<evidence type="ECO:0000256" key="2">
    <source>
        <dbReference type="ARBA" id="ARBA00023157"/>
    </source>
</evidence>
<dbReference type="Gene3D" id="2.70.170.10">
    <property type="entry name" value="Neurotransmitter-gated ion-channel ligand-binding domain"/>
    <property type="match status" value="1"/>
</dbReference>
<sequence>MDLNTDHGVDKLLICLVLLLVPAVIAQLPPGSPVITSSKERIEIGDIITLTCTSKRGVPAPSVKWYRGENEVSSLFNTVGDLTTNTYTFTASNQDQFAVYECRVFNNVLQNPLTNTIFIIVYAPLEVNAPRVSYSVQTSNSVTLQCVVTGTATAIYWYKSNQLLQIATNNRLSGASVQTPSLTISNVALSDGGEYVCSATNGYDTKRSSNIVLSVQAPLTVIAPSTLYSPMTSTSVTLTCRVTSGTATDIKWYKDDQQLLISLNARYSGGSVGSPSLVITNVQLRDGGRYICSGSDGSATRNTTTMTLSPKATPSQPILVGPQSVTAGSSNTWTCTSTGAFPAQTMAVRIGNDLFTNELTTNSLFESFAGSYRVVGRLAWAPSMEHNQQIMYCDVFHPQTLNSKQTASMQLTVRSGLSITAPRTFYNPAETETVTLACIVTAGNPTGISWKHDNVNVIISGKMSGGTISNPALRISNVDMSDAGTYVCEATDGSATVRTNNIQLSPIEKPVSEFDIITTILKGYNRFVRPIDPVVRVTHSLIPKEMVKFDHEMLAFDALQCITWNDPRLSWPRGQPRVSLPSSIIWLPDIVMLGQKFTKDFEDKAIIKKNGDVTYCPESMIMSKHCEGMAGNVWECEFKLVSWSYDKVMLDIFFPIGINVPAIDTSMYYEHEEYEIVSKCANRREKTYPCRVGTYPELTYTFVIRRRQSYCRDLTKNPTCNS</sequence>
<protein>
    <submittedName>
        <fullName evidence="5">Egg surface protein-1</fullName>
    </submittedName>
</protein>
<dbReference type="Pfam" id="PF02931">
    <property type="entry name" value="Neur_chan_LBD"/>
    <property type="match status" value="1"/>
</dbReference>
<dbReference type="SMART" id="SM00406">
    <property type="entry name" value="IGv"/>
    <property type="match status" value="3"/>
</dbReference>
<dbReference type="InterPro" id="IPR013098">
    <property type="entry name" value="Ig_I-set"/>
</dbReference>
<feature type="domain" description="Ig-like" evidence="4">
    <location>
        <begin position="398"/>
        <end position="505"/>
    </location>
</feature>
<dbReference type="SUPFAM" id="SSF63712">
    <property type="entry name" value="Nicotinic receptor ligand binding domain-like"/>
    <property type="match status" value="1"/>
</dbReference>
<feature type="domain" description="Ig-like" evidence="4">
    <location>
        <begin position="124"/>
        <end position="214"/>
    </location>
</feature>
<gene>
    <name evidence="5" type="primary">MESP-1</name>
</gene>
<feature type="chain" id="PRO_5015201196" evidence="3">
    <location>
        <begin position="27"/>
        <end position="722"/>
    </location>
</feature>
<dbReference type="EMBL" id="KY274456">
    <property type="protein sequence ID" value="ATL23495.1"/>
    <property type="molecule type" value="mRNA"/>
</dbReference>
<dbReference type="PANTHER" id="PTHR44170:SF6">
    <property type="entry name" value="CONTACTIN"/>
    <property type="match status" value="1"/>
</dbReference>
<reference evidence="5" key="1">
    <citation type="submission" date="2016-11" db="EMBL/GenBank/DDBJ databases">
        <title>Novel species-specific glycoprotein on the surface of Mytilus edulis and M. trossulus eggs.</title>
        <authorList>
            <person name="Rawson P.D."/>
            <person name="Riley K.J."/>
            <person name="Harper F."/>
        </authorList>
    </citation>
    <scope>NUCLEOTIDE SEQUENCE</scope>
    <source>
        <tissue evidence="5">Gonad</tissue>
    </source>
</reference>
<accession>A0A2P0VIZ8</accession>
<keyword evidence="3" id="KW-0732">Signal</keyword>
<dbReference type="InterPro" id="IPR013783">
    <property type="entry name" value="Ig-like_fold"/>
</dbReference>
<dbReference type="Pfam" id="PF13927">
    <property type="entry name" value="Ig_3"/>
    <property type="match status" value="3"/>
</dbReference>
<dbReference type="InterPro" id="IPR003598">
    <property type="entry name" value="Ig_sub2"/>
</dbReference>
<dbReference type="Pfam" id="PF07679">
    <property type="entry name" value="I-set"/>
    <property type="match status" value="1"/>
</dbReference>
<name>A0A2P0VIZ8_MYTED</name>
<dbReference type="InterPro" id="IPR036734">
    <property type="entry name" value="Neur_chan_lig-bd_sf"/>
</dbReference>
<dbReference type="GO" id="GO:0098609">
    <property type="term" value="P:cell-cell adhesion"/>
    <property type="evidence" value="ECO:0007669"/>
    <property type="project" value="TreeGrafter"/>
</dbReference>
<feature type="domain" description="Ig-like" evidence="4">
    <location>
        <begin position="22"/>
        <end position="114"/>
    </location>
</feature>
<dbReference type="SUPFAM" id="SSF48726">
    <property type="entry name" value="Immunoglobulin"/>
    <property type="match status" value="5"/>
</dbReference>
<dbReference type="AlphaFoldDB" id="A0A2P0VIZ8"/>
<dbReference type="PANTHER" id="PTHR44170">
    <property type="entry name" value="PROTEIN SIDEKICK"/>
    <property type="match status" value="1"/>
</dbReference>
<keyword evidence="2" id="KW-1015">Disulfide bond</keyword>
<proteinExistence type="evidence at transcript level"/>
<dbReference type="Gene3D" id="2.60.40.10">
    <property type="entry name" value="Immunoglobulins"/>
    <property type="match status" value="5"/>
</dbReference>
<dbReference type="InterPro" id="IPR036179">
    <property type="entry name" value="Ig-like_dom_sf"/>
</dbReference>
<keyword evidence="1" id="KW-0677">Repeat</keyword>
<dbReference type="InterPro" id="IPR007110">
    <property type="entry name" value="Ig-like_dom"/>
</dbReference>
<dbReference type="GO" id="GO:0016020">
    <property type="term" value="C:membrane"/>
    <property type="evidence" value="ECO:0007669"/>
    <property type="project" value="UniProtKB-SubCell"/>
</dbReference>
<evidence type="ECO:0000313" key="5">
    <source>
        <dbReference type="EMBL" id="ATL23495.1"/>
    </source>
</evidence>
<dbReference type="SMART" id="SM00408">
    <property type="entry name" value="IGc2"/>
    <property type="match status" value="4"/>
</dbReference>
<dbReference type="CDD" id="cd00096">
    <property type="entry name" value="Ig"/>
    <property type="match status" value="3"/>
</dbReference>
<evidence type="ECO:0000256" key="3">
    <source>
        <dbReference type="SAM" id="SignalP"/>
    </source>
</evidence>
<dbReference type="InterPro" id="IPR003599">
    <property type="entry name" value="Ig_sub"/>
</dbReference>
<dbReference type="InterPro" id="IPR006202">
    <property type="entry name" value="Neur_chan_lig-bd"/>
</dbReference>
<evidence type="ECO:0000259" key="4">
    <source>
        <dbReference type="PROSITE" id="PS50835"/>
    </source>
</evidence>
<feature type="signal peptide" evidence="3">
    <location>
        <begin position="1"/>
        <end position="26"/>
    </location>
</feature>
<dbReference type="SMART" id="SM00409">
    <property type="entry name" value="IG"/>
    <property type="match status" value="4"/>
</dbReference>